<dbReference type="Gene3D" id="3.40.50.300">
    <property type="entry name" value="P-loop containing nucleotide triphosphate hydrolases"/>
    <property type="match status" value="1"/>
</dbReference>
<dbReference type="RefSeq" id="WP_015205614.1">
    <property type="nucleotide sequence ID" value="NC_019754.1"/>
</dbReference>
<sequence length="576" mass="65846">MTWQDLFENQTWWLRNLFGGRETIIGPNEPLPPTDIHLRDLRDYSGTAILNELCDTFKSPGSQFHNYKIIKHPDRSASQPVVNLGKFLKIAGGKFKPTQDIWLQEKSIYRNMAIIGPPESGKTKGLIIPGIKAAINAGLSNIVIDVKGGSLIDELGHYAEQRGVRVIYWSTLPQEVARSHSINLLDNINSVQDAQILAKCLYGDTENLGENQQIALRDIAWMAQWIMLIKHIFGNAGNLKHIYQIAQNPVETLTPLLRVCQDSRLQAAIESQLRLIQESENGANAFTWAIQNAIGFFGWPNFEQVTGHSDILLRDIQRHPTLLVIGAELAGRDVSKKISSALIDILMTIFYERWTQNEGEQGIVFWIDEFPRIQKQIDISEFSSVARSARGSIVIAAQSLEQITPEYREQVLENFDTVVLCRGVSNGAAEWLSNRLGTRSQNLTRRRYHDPNPQDEYPWLRTRSEREGYENWRESAPVLSSREIQYPVGNHYVAVVHSRTACRKPFLVDYKRALQPSAEWRPAPRVQLNWQEPTSEQRRIAGSNTRQLNWRDSQEQEATNQQQENRPPLNWRDVEE</sequence>
<evidence type="ECO:0000256" key="6">
    <source>
        <dbReference type="ARBA" id="ARBA00023136"/>
    </source>
</evidence>
<accession>K9W5K2</accession>
<keyword evidence="6" id="KW-0472">Membrane</keyword>
<dbReference type="PANTHER" id="PTHR37937:SF1">
    <property type="entry name" value="CONJUGATIVE TRANSFER: DNA TRANSPORT"/>
    <property type="match status" value="1"/>
</dbReference>
<evidence type="ECO:0008006" key="10">
    <source>
        <dbReference type="Google" id="ProtNLM"/>
    </source>
</evidence>
<evidence type="ECO:0000256" key="3">
    <source>
        <dbReference type="ARBA" id="ARBA00022475"/>
    </source>
</evidence>
<protein>
    <recommendedName>
        <fullName evidence="10">TraD/TraG TraM recognition site domain-containing protein</fullName>
    </recommendedName>
</protein>
<dbReference type="EMBL" id="CP003623">
    <property type="protein sequence ID" value="AFZ15618.1"/>
    <property type="molecule type" value="Genomic_DNA"/>
</dbReference>
<dbReference type="OrthoDB" id="155460at2"/>
<dbReference type="Proteomes" id="UP000010472">
    <property type="component" value="Plasmid pCRI9333.03"/>
</dbReference>
<dbReference type="GO" id="GO:0005886">
    <property type="term" value="C:plasma membrane"/>
    <property type="evidence" value="ECO:0007669"/>
    <property type="project" value="UniProtKB-SubCell"/>
</dbReference>
<organism evidence="8 9">
    <name type="scientific">Crinalium epipsammum PCC 9333</name>
    <dbReference type="NCBI Taxonomy" id="1173022"/>
    <lineage>
        <taxon>Bacteria</taxon>
        <taxon>Bacillati</taxon>
        <taxon>Cyanobacteriota</taxon>
        <taxon>Cyanophyceae</taxon>
        <taxon>Gomontiellales</taxon>
        <taxon>Gomontiellaceae</taxon>
        <taxon>Crinalium</taxon>
    </lineage>
</organism>
<evidence type="ECO:0000256" key="5">
    <source>
        <dbReference type="ARBA" id="ARBA00022989"/>
    </source>
</evidence>
<feature type="region of interest" description="Disordered" evidence="7">
    <location>
        <begin position="529"/>
        <end position="576"/>
    </location>
</feature>
<comment type="subcellular location">
    <subcellularLocation>
        <location evidence="1">Cell membrane</location>
        <topology evidence="1">Multi-pass membrane protein</topology>
    </subcellularLocation>
</comment>
<geneLocation type="plasmid" evidence="8 9">
    <name>pCRI9333.03</name>
</geneLocation>
<dbReference type="HOGENOM" id="CLU_473060_0_0_3"/>
<feature type="compositionally biased region" description="Low complexity" evidence="7">
    <location>
        <begin position="556"/>
        <end position="565"/>
    </location>
</feature>
<dbReference type="PANTHER" id="PTHR37937">
    <property type="entry name" value="CONJUGATIVE TRANSFER: DNA TRANSPORT"/>
    <property type="match status" value="1"/>
</dbReference>
<keyword evidence="3" id="KW-1003">Cell membrane</keyword>
<evidence type="ECO:0000256" key="2">
    <source>
        <dbReference type="ARBA" id="ARBA00008806"/>
    </source>
</evidence>
<keyword evidence="9" id="KW-1185">Reference proteome</keyword>
<dbReference type="InterPro" id="IPR051539">
    <property type="entry name" value="T4SS-coupling_protein"/>
</dbReference>
<evidence type="ECO:0000256" key="4">
    <source>
        <dbReference type="ARBA" id="ARBA00022692"/>
    </source>
</evidence>
<reference evidence="8 9" key="1">
    <citation type="submission" date="2012-06" db="EMBL/GenBank/DDBJ databases">
        <title>Finished plasmid 3 of genome of Crinalium epipsammum PCC 9333.</title>
        <authorList>
            <consortium name="US DOE Joint Genome Institute"/>
            <person name="Gugger M."/>
            <person name="Coursin T."/>
            <person name="Rippka R."/>
            <person name="Tandeau De Marsac N."/>
            <person name="Huntemann M."/>
            <person name="Wei C.-L."/>
            <person name="Han J."/>
            <person name="Detter J.C."/>
            <person name="Han C."/>
            <person name="Tapia R."/>
            <person name="Davenport K."/>
            <person name="Daligault H."/>
            <person name="Erkkila T."/>
            <person name="Gu W."/>
            <person name="Munk A.C.C."/>
            <person name="Teshima H."/>
            <person name="Xu Y."/>
            <person name="Chain P."/>
            <person name="Chen A."/>
            <person name="Krypides N."/>
            <person name="Mavromatis K."/>
            <person name="Markowitz V."/>
            <person name="Szeto E."/>
            <person name="Ivanova N."/>
            <person name="Mikhailova N."/>
            <person name="Ovchinnikova G."/>
            <person name="Pagani I."/>
            <person name="Pati A."/>
            <person name="Goodwin L."/>
            <person name="Peters L."/>
            <person name="Pitluck S."/>
            <person name="Woyke T."/>
            <person name="Kerfeld C."/>
        </authorList>
    </citation>
    <scope>NUCLEOTIDE SEQUENCE [LARGE SCALE GENOMIC DNA]</scope>
    <source>
        <strain evidence="8 9">PCC 9333</strain>
        <plasmid evidence="9">Plasmid pCRI9333.03</plasmid>
    </source>
</reference>
<evidence type="ECO:0000256" key="7">
    <source>
        <dbReference type="SAM" id="MobiDB-lite"/>
    </source>
</evidence>
<comment type="similarity">
    <text evidence="2">Belongs to the VirD4/TraG family.</text>
</comment>
<dbReference type="Pfam" id="PF02534">
    <property type="entry name" value="T4SS-DNA_transf"/>
    <property type="match status" value="1"/>
</dbReference>
<feature type="compositionally biased region" description="Polar residues" evidence="7">
    <location>
        <begin position="542"/>
        <end position="551"/>
    </location>
</feature>
<evidence type="ECO:0000313" key="9">
    <source>
        <dbReference type="Proteomes" id="UP000010472"/>
    </source>
</evidence>
<keyword evidence="4" id="KW-0812">Transmembrane</keyword>
<name>K9W5K2_9CYAN</name>
<evidence type="ECO:0000313" key="8">
    <source>
        <dbReference type="EMBL" id="AFZ15618.1"/>
    </source>
</evidence>
<dbReference type="CDD" id="cd01127">
    <property type="entry name" value="TrwB_TraG_TraD_VirD4"/>
    <property type="match status" value="1"/>
</dbReference>
<dbReference type="InterPro" id="IPR003688">
    <property type="entry name" value="TraG/VirD4"/>
</dbReference>
<dbReference type="InterPro" id="IPR027417">
    <property type="entry name" value="P-loop_NTPase"/>
</dbReference>
<gene>
    <name evidence="8" type="ORF">Cri9333_4852</name>
</gene>
<keyword evidence="8" id="KW-0614">Plasmid</keyword>
<dbReference type="AlphaFoldDB" id="K9W5K2"/>
<dbReference type="SUPFAM" id="SSF52540">
    <property type="entry name" value="P-loop containing nucleoside triphosphate hydrolases"/>
    <property type="match status" value="1"/>
</dbReference>
<proteinExistence type="inferred from homology"/>
<dbReference type="KEGG" id="cep:Cri9333_4852"/>
<keyword evidence="5" id="KW-1133">Transmembrane helix</keyword>
<evidence type="ECO:0000256" key="1">
    <source>
        <dbReference type="ARBA" id="ARBA00004651"/>
    </source>
</evidence>